<accession>E4MQ21</accession>
<gene>
    <name evidence="1" type="ORF">HMPREF1977_0481</name>
</gene>
<name>E4MQ21_CAPOC</name>
<dbReference type="Proteomes" id="UP000005391">
    <property type="component" value="Unassembled WGS sequence"/>
</dbReference>
<evidence type="ECO:0000313" key="2">
    <source>
        <dbReference type="Proteomes" id="UP000005391"/>
    </source>
</evidence>
<sequence>MGGYLAYNDEKLRAIYVPIEFVEKYRIDRAWNKYANIIQGH</sequence>
<dbReference type="AlphaFoldDB" id="E4MQ21"/>
<organism evidence="1 2">
    <name type="scientific">Capnocytophaga ochracea F0287</name>
    <dbReference type="NCBI Taxonomy" id="873517"/>
    <lineage>
        <taxon>Bacteria</taxon>
        <taxon>Pseudomonadati</taxon>
        <taxon>Bacteroidota</taxon>
        <taxon>Flavobacteriia</taxon>
        <taxon>Flavobacteriales</taxon>
        <taxon>Flavobacteriaceae</taxon>
        <taxon>Capnocytophaga</taxon>
    </lineage>
</organism>
<evidence type="ECO:0000313" key="1">
    <source>
        <dbReference type="EMBL" id="EFS98150.1"/>
    </source>
</evidence>
<reference evidence="1 2" key="1">
    <citation type="submission" date="2010-10" db="EMBL/GenBank/DDBJ databases">
        <authorList>
            <person name="Muzny D."/>
            <person name="Qin X."/>
            <person name="Deng J."/>
            <person name="Jiang H."/>
            <person name="Liu Y."/>
            <person name="Qu J."/>
            <person name="Song X.-Z."/>
            <person name="Zhang L."/>
            <person name="Thornton R."/>
            <person name="Coyle M."/>
            <person name="Francisco L."/>
            <person name="Jackson L."/>
            <person name="Javaid M."/>
            <person name="Korchina V."/>
            <person name="Kovar C."/>
            <person name="Mata R."/>
            <person name="Mathew T."/>
            <person name="Ngo R."/>
            <person name="Nguyen L."/>
            <person name="Nguyen N."/>
            <person name="Okwuonu G."/>
            <person name="Ongeri F."/>
            <person name="Pham C."/>
            <person name="Simmons D."/>
            <person name="Wilczek-Boney K."/>
            <person name="Hale W."/>
            <person name="Jakkamsetti A."/>
            <person name="Pham P."/>
            <person name="Ruth R."/>
            <person name="San Lucas F."/>
            <person name="Warren J."/>
            <person name="Zhang J."/>
            <person name="Zhao Z."/>
            <person name="Zhou C."/>
            <person name="Zhu D."/>
            <person name="Lee S."/>
            <person name="Bess C."/>
            <person name="Blankenburg K."/>
            <person name="Forbes L."/>
            <person name="Fu Q."/>
            <person name="Gubbala S."/>
            <person name="Hirani K."/>
            <person name="Jayaseelan J.C."/>
            <person name="Lara F."/>
            <person name="Munidasa M."/>
            <person name="Palculict T."/>
            <person name="Patil S."/>
            <person name="Pu L.-L."/>
            <person name="Saada N."/>
            <person name="Tang L."/>
            <person name="Weissenberger G."/>
            <person name="Zhu Y."/>
            <person name="Hemphill L."/>
            <person name="Shang Y."/>
            <person name="Youmans B."/>
            <person name="Ayvaz T."/>
            <person name="Ross M."/>
            <person name="Santibanez J."/>
            <person name="Aqrawi P."/>
            <person name="Gross S."/>
            <person name="Joshi V."/>
            <person name="Fowler G."/>
            <person name="Nazareth L."/>
            <person name="Reid J."/>
            <person name="Worley K."/>
            <person name="Petrosino J."/>
            <person name="Highlander S."/>
            <person name="Gibbs R."/>
        </authorList>
    </citation>
    <scope>NUCLEOTIDE SEQUENCE [LARGE SCALE GENOMIC DNA]</scope>
    <source>
        <strain evidence="1 2">F0287</strain>
    </source>
</reference>
<dbReference type="HOGENOM" id="CLU_3267439_0_0_10"/>
<dbReference type="EMBL" id="AEOH01000012">
    <property type="protein sequence ID" value="EFS98150.1"/>
    <property type="molecule type" value="Genomic_DNA"/>
</dbReference>
<protein>
    <submittedName>
        <fullName evidence="1">Uncharacterized protein</fullName>
    </submittedName>
</protein>
<proteinExistence type="predicted"/>
<comment type="caution">
    <text evidence="1">The sequence shown here is derived from an EMBL/GenBank/DDBJ whole genome shotgun (WGS) entry which is preliminary data.</text>
</comment>